<comment type="caution">
    <text evidence="4">The sequence shown here is derived from an EMBL/GenBank/DDBJ whole genome shotgun (WGS) entry which is preliminary data.</text>
</comment>
<dbReference type="GO" id="GO:0016787">
    <property type="term" value="F:hydrolase activity"/>
    <property type="evidence" value="ECO:0007669"/>
    <property type="project" value="UniProtKB-KW"/>
</dbReference>
<sequence length="362" mass="40254">MRRLFKIALIAVLTLVVLGGASLLLFGRDSHGNLSGSISEQIDQYLLNQEFQGTVLISKDGEVLFEKGYGKAAPNLQNSTDTLYQIASLSKSFTAVAIMQLAEKQLLTVDDSLAKYFPDFPNADTITIGHLLSHSSGIPDYLKPDYQFDYSKEWEPTEIIEVVRNEPLEFTPGESFSYSNSGYVLLGLIIEQVSGQAYSDYIEEHIFKPSGMHNSMFETKEGLPIAEGHVEGKSGPRMDDSAAYAAGDIISTAEDLALFDEALRQNLLVSEETSKLMGTTHASKFPYKYGYGWYTQDVLGHKAVGHSGGYPSGFRHYVARLQDEELTVIVLSNEMTVNSKSINRNLTSIVLQKPIWIWEEFF</sequence>
<protein>
    <submittedName>
        <fullName evidence="4">Serine hydrolase domain-containing protein</fullName>
        <ecNumber evidence="4">3.-.-.-</ecNumber>
    </submittedName>
</protein>
<gene>
    <name evidence="4" type="ORF">ACFPTP_04560</name>
</gene>
<dbReference type="PANTHER" id="PTHR46825">
    <property type="entry name" value="D-ALANYL-D-ALANINE-CARBOXYPEPTIDASE/ENDOPEPTIDASE AMPH"/>
    <property type="match status" value="1"/>
</dbReference>
<dbReference type="InterPro" id="IPR012338">
    <property type="entry name" value="Beta-lactam/transpept-like"/>
</dbReference>
<comment type="subcellular location">
    <subcellularLocation>
        <location evidence="1">Membrane</location>
    </subcellularLocation>
</comment>
<accession>A0ABW0TX22</accession>
<feature type="domain" description="Beta-lactamase-related" evidence="3">
    <location>
        <begin position="53"/>
        <end position="339"/>
    </location>
</feature>
<dbReference type="Proteomes" id="UP001596071">
    <property type="component" value="Unassembled WGS sequence"/>
</dbReference>
<evidence type="ECO:0000313" key="5">
    <source>
        <dbReference type="Proteomes" id="UP001596071"/>
    </source>
</evidence>
<dbReference type="InterPro" id="IPR050491">
    <property type="entry name" value="AmpC-like"/>
</dbReference>
<evidence type="ECO:0000259" key="3">
    <source>
        <dbReference type="Pfam" id="PF00144"/>
    </source>
</evidence>
<dbReference type="RefSeq" id="WP_381442582.1">
    <property type="nucleotide sequence ID" value="NZ_JBHSNP010000009.1"/>
</dbReference>
<dbReference type="EMBL" id="JBHSNP010000009">
    <property type="protein sequence ID" value="MFC5602484.1"/>
    <property type="molecule type" value="Genomic_DNA"/>
</dbReference>
<dbReference type="InterPro" id="IPR001466">
    <property type="entry name" value="Beta-lactam-related"/>
</dbReference>
<keyword evidence="2" id="KW-0472">Membrane</keyword>
<proteinExistence type="predicted"/>
<dbReference type="EC" id="3.-.-.-" evidence="4"/>
<evidence type="ECO:0000256" key="1">
    <source>
        <dbReference type="ARBA" id="ARBA00004370"/>
    </source>
</evidence>
<dbReference type="PANTHER" id="PTHR46825:SF11">
    <property type="entry name" value="PENICILLIN-BINDING PROTEIN 4"/>
    <property type="match status" value="1"/>
</dbReference>
<dbReference type="SUPFAM" id="SSF56601">
    <property type="entry name" value="beta-lactamase/transpeptidase-like"/>
    <property type="match status" value="1"/>
</dbReference>
<evidence type="ECO:0000313" key="4">
    <source>
        <dbReference type="EMBL" id="MFC5602484.1"/>
    </source>
</evidence>
<evidence type="ECO:0000256" key="2">
    <source>
        <dbReference type="ARBA" id="ARBA00023136"/>
    </source>
</evidence>
<dbReference type="Pfam" id="PF00144">
    <property type="entry name" value="Beta-lactamase"/>
    <property type="match status" value="1"/>
</dbReference>
<organism evidence="4 5">
    <name type="scientific">Sporosarcina koreensis</name>
    <dbReference type="NCBI Taxonomy" id="334735"/>
    <lineage>
        <taxon>Bacteria</taxon>
        <taxon>Bacillati</taxon>
        <taxon>Bacillota</taxon>
        <taxon>Bacilli</taxon>
        <taxon>Bacillales</taxon>
        <taxon>Caryophanaceae</taxon>
        <taxon>Sporosarcina</taxon>
    </lineage>
</organism>
<keyword evidence="5" id="KW-1185">Reference proteome</keyword>
<dbReference type="Gene3D" id="3.40.710.10">
    <property type="entry name" value="DD-peptidase/beta-lactamase superfamily"/>
    <property type="match status" value="1"/>
</dbReference>
<reference evidence="5" key="1">
    <citation type="journal article" date="2019" name="Int. J. Syst. Evol. Microbiol.">
        <title>The Global Catalogue of Microorganisms (GCM) 10K type strain sequencing project: providing services to taxonomists for standard genome sequencing and annotation.</title>
        <authorList>
            <consortium name="The Broad Institute Genomics Platform"/>
            <consortium name="The Broad Institute Genome Sequencing Center for Infectious Disease"/>
            <person name="Wu L."/>
            <person name="Ma J."/>
        </authorList>
    </citation>
    <scope>NUCLEOTIDE SEQUENCE [LARGE SCALE GENOMIC DNA]</scope>
    <source>
        <strain evidence="5">KACC 11299</strain>
    </source>
</reference>
<name>A0ABW0TX22_9BACL</name>
<keyword evidence="4" id="KW-0378">Hydrolase</keyword>